<organism evidence="2 3">
    <name type="scientific">Nonomuraea longicatena</name>
    <dbReference type="NCBI Taxonomy" id="83682"/>
    <lineage>
        <taxon>Bacteria</taxon>
        <taxon>Bacillati</taxon>
        <taxon>Actinomycetota</taxon>
        <taxon>Actinomycetes</taxon>
        <taxon>Streptosporangiales</taxon>
        <taxon>Streptosporangiaceae</taxon>
        <taxon>Nonomuraea</taxon>
    </lineage>
</organism>
<proteinExistence type="predicted"/>
<evidence type="ECO:0000313" key="3">
    <source>
        <dbReference type="Proteomes" id="UP001501578"/>
    </source>
</evidence>
<keyword evidence="3" id="KW-1185">Reference proteome</keyword>
<protein>
    <submittedName>
        <fullName evidence="2">Uncharacterized protein</fullName>
    </submittedName>
</protein>
<feature type="region of interest" description="Disordered" evidence="1">
    <location>
        <begin position="33"/>
        <end position="69"/>
    </location>
</feature>
<comment type="caution">
    <text evidence="2">The sequence shown here is derived from an EMBL/GenBank/DDBJ whole genome shotgun (WGS) entry which is preliminary data.</text>
</comment>
<dbReference type="EMBL" id="BAAAHQ010000011">
    <property type="protein sequence ID" value="GAA0925445.1"/>
    <property type="molecule type" value="Genomic_DNA"/>
</dbReference>
<feature type="compositionally biased region" description="Basic and acidic residues" evidence="1">
    <location>
        <begin position="53"/>
        <end position="69"/>
    </location>
</feature>
<accession>A0ABN1PBA1</accession>
<evidence type="ECO:0000256" key="1">
    <source>
        <dbReference type="SAM" id="MobiDB-lite"/>
    </source>
</evidence>
<sequence length="69" mass="7349">MADLHPDAVEVQDDGTVGEPVLVLDKAHECEPRQTSAAKRGQAGPVFLADGLKPNEKDWLEAGDSDHNG</sequence>
<evidence type="ECO:0000313" key="2">
    <source>
        <dbReference type="EMBL" id="GAA0925445.1"/>
    </source>
</evidence>
<name>A0ABN1PBA1_9ACTN</name>
<dbReference type="Proteomes" id="UP001501578">
    <property type="component" value="Unassembled WGS sequence"/>
</dbReference>
<reference evidence="2 3" key="1">
    <citation type="journal article" date="2019" name="Int. J. Syst. Evol. Microbiol.">
        <title>The Global Catalogue of Microorganisms (GCM) 10K type strain sequencing project: providing services to taxonomists for standard genome sequencing and annotation.</title>
        <authorList>
            <consortium name="The Broad Institute Genomics Platform"/>
            <consortium name="The Broad Institute Genome Sequencing Center for Infectious Disease"/>
            <person name="Wu L."/>
            <person name="Ma J."/>
        </authorList>
    </citation>
    <scope>NUCLEOTIDE SEQUENCE [LARGE SCALE GENOMIC DNA]</scope>
    <source>
        <strain evidence="2 3">JCM 11136</strain>
    </source>
</reference>
<gene>
    <name evidence="2" type="ORF">GCM10009560_26920</name>
</gene>